<dbReference type="PANTHER" id="PTHR43808:SF31">
    <property type="entry name" value="N-ACETYL-L-CITRULLINE DEACETYLASE"/>
    <property type="match status" value="1"/>
</dbReference>
<proteinExistence type="predicted"/>
<keyword evidence="2" id="KW-1185">Reference proteome</keyword>
<dbReference type="PANTHER" id="PTHR43808">
    <property type="entry name" value="ACETYLORNITHINE DEACETYLASE"/>
    <property type="match status" value="1"/>
</dbReference>
<sequence>MDTTCTSRTTPLFTSDYEALLLELLAYDTVSPMETGQPSLIAEAQQRYASFALTRIGAHIVIHEPPHPALLEGEEVPLSVKERASRMGGVFWSSQPNFVLRIGPQRPPAQTLVFNFHMDTVDGSFPVTYDGETFVGRGAVDMKGPGVALLAGIEAALRDKPDLTDSYTIIIQCVSGEEGGAMGVYGTKVLVDQGWYGRLNVFAEPSNGVYFDKSTTSMTARIVVEGKDATDDAPHSGHNATLLLGFIAQQLFANLSVPITEAGGKMCLAGLHTGQMHNKVYGSGQLLMNFAYLSTEAGQQFRLWIEDAFADAVHRFSDTFSTIAGSALTAKDREQICRLEWVKQGLPVLNNRDESLERFLGALGLERSPDDHLHETFTCDAMWAQREESYTIVYGPGSLEKNLAHADGEWITRQQLEEYANSIRHLLLSYVTIVQDQSVKETIA</sequence>
<accession>A0ABR9AYM2</accession>
<dbReference type="InterPro" id="IPR050072">
    <property type="entry name" value="Peptidase_M20A"/>
</dbReference>
<dbReference type="SUPFAM" id="SSF53187">
    <property type="entry name" value="Zn-dependent exopeptidases"/>
    <property type="match status" value="1"/>
</dbReference>
<organism evidence="1 2">
    <name type="scientific">Paenibacillus arenosi</name>
    <dbReference type="NCBI Taxonomy" id="2774142"/>
    <lineage>
        <taxon>Bacteria</taxon>
        <taxon>Bacillati</taxon>
        <taxon>Bacillota</taxon>
        <taxon>Bacilli</taxon>
        <taxon>Bacillales</taxon>
        <taxon>Paenibacillaceae</taxon>
        <taxon>Paenibacillus</taxon>
    </lineage>
</organism>
<comment type="caution">
    <text evidence="1">The sequence shown here is derived from an EMBL/GenBank/DDBJ whole genome shotgun (WGS) entry which is preliminary data.</text>
</comment>
<dbReference type="RefSeq" id="WP_192025340.1">
    <property type="nucleotide sequence ID" value="NZ_JACYTN010000007.1"/>
</dbReference>
<protein>
    <submittedName>
        <fullName evidence="1">M20/M25/M40 family metallo-hydrolase</fullName>
    </submittedName>
</protein>
<dbReference type="Gene3D" id="3.40.630.10">
    <property type="entry name" value="Zn peptidases"/>
    <property type="match status" value="2"/>
</dbReference>
<dbReference type="InterPro" id="IPR002933">
    <property type="entry name" value="Peptidase_M20"/>
</dbReference>
<gene>
    <name evidence="1" type="ORF">IFO66_11790</name>
</gene>
<dbReference type="Pfam" id="PF01546">
    <property type="entry name" value="Peptidase_M20"/>
    <property type="match status" value="1"/>
</dbReference>
<reference evidence="1 2" key="1">
    <citation type="submission" date="2020-09" db="EMBL/GenBank/DDBJ databases">
        <title>Paenibacillus sp. CAU 1523 isolated from sand of Haeundae Beach.</title>
        <authorList>
            <person name="Kim W."/>
        </authorList>
    </citation>
    <scope>NUCLEOTIDE SEQUENCE [LARGE SCALE GENOMIC DNA]</scope>
    <source>
        <strain evidence="1 2">CAU 1523</strain>
    </source>
</reference>
<dbReference type="EMBL" id="JACYTN010000007">
    <property type="protein sequence ID" value="MBD8498986.1"/>
    <property type="molecule type" value="Genomic_DNA"/>
</dbReference>
<evidence type="ECO:0000313" key="2">
    <source>
        <dbReference type="Proteomes" id="UP000634529"/>
    </source>
</evidence>
<name>A0ABR9AYM2_9BACL</name>
<evidence type="ECO:0000313" key="1">
    <source>
        <dbReference type="EMBL" id="MBD8498986.1"/>
    </source>
</evidence>
<dbReference type="Proteomes" id="UP000634529">
    <property type="component" value="Unassembled WGS sequence"/>
</dbReference>